<keyword evidence="5" id="KW-1185">Reference proteome</keyword>
<dbReference type="Pfam" id="PF19516">
    <property type="entry name" value="DUF6049"/>
    <property type="match status" value="1"/>
</dbReference>
<proteinExistence type="predicted"/>
<dbReference type="OrthoDB" id="3797035at2"/>
<keyword evidence="2" id="KW-0472">Membrane</keyword>
<feature type="compositionally biased region" description="Acidic residues" evidence="1">
    <location>
        <begin position="301"/>
        <end position="312"/>
    </location>
</feature>
<feature type="signal peptide" evidence="3">
    <location>
        <begin position="1"/>
        <end position="20"/>
    </location>
</feature>
<accession>A0A4Q5IVY0</accession>
<keyword evidence="2" id="KW-0812">Transmembrane</keyword>
<dbReference type="InterPro" id="IPR046112">
    <property type="entry name" value="DUF6049"/>
</dbReference>
<evidence type="ECO:0000313" key="4">
    <source>
        <dbReference type="EMBL" id="RYU10227.1"/>
    </source>
</evidence>
<evidence type="ECO:0000313" key="5">
    <source>
        <dbReference type="Proteomes" id="UP000291189"/>
    </source>
</evidence>
<comment type="caution">
    <text evidence="4">The sequence shown here is derived from an EMBL/GenBank/DDBJ whole genome shotgun (WGS) entry which is preliminary data.</text>
</comment>
<keyword evidence="2" id="KW-1133">Transmembrane helix</keyword>
<dbReference type="AlphaFoldDB" id="A0A4Q5IVY0"/>
<feature type="chain" id="PRO_5039400564" description="Secreted protein" evidence="3">
    <location>
        <begin position="21"/>
        <end position="734"/>
    </location>
</feature>
<organism evidence="4 5">
    <name type="scientific">Nocardioides iriomotensis</name>
    <dbReference type="NCBI Taxonomy" id="715784"/>
    <lineage>
        <taxon>Bacteria</taxon>
        <taxon>Bacillati</taxon>
        <taxon>Actinomycetota</taxon>
        <taxon>Actinomycetes</taxon>
        <taxon>Propionibacteriales</taxon>
        <taxon>Nocardioidaceae</taxon>
        <taxon>Nocardioides</taxon>
    </lineage>
</organism>
<dbReference type="Proteomes" id="UP000291189">
    <property type="component" value="Unassembled WGS sequence"/>
</dbReference>
<feature type="transmembrane region" description="Helical" evidence="2">
    <location>
        <begin position="700"/>
        <end position="721"/>
    </location>
</feature>
<protein>
    <recommendedName>
        <fullName evidence="6">Secreted protein</fullName>
    </recommendedName>
</protein>
<keyword evidence="3" id="KW-0732">Signal</keyword>
<gene>
    <name evidence="4" type="ORF">ETU37_17665</name>
</gene>
<evidence type="ECO:0000256" key="3">
    <source>
        <dbReference type="SAM" id="SignalP"/>
    </source>
</evidence>
<evidence type="ECO:0000256" key="1">
    <source>
        <dbReference type="SAM" id="MobiDB-lite"/>
    </source>
</evidence>
<dbReference type="EMBL" id="SDPU01000032">
    <property type="protein sequence ID" value="RYU10227.1"/>
    <property type="molecule type" value="Genomic_DNA"/>
</dbReference>
<evidence type="ECO:0000256" key="2">
    <source>
        <dbReference type="SAM" id="Phobius"/>
    </source>
</evidence>
<reference evidence="4 5" key="1">
    <citation type="submission" date="2019-01" db="EMBL/GenBank/DDBJ databases">
        <title>Nocardioides guangzhouensis sp. nov., an actinobacterium isolated from soil.</title>
        <authorList>
            <person name="Fu Y."/>
            <person name="Cai Y."/>
            <person name="Lin Z."/>
            <person name="Chen P."/>
        </authorList>
    </citation>
    <scope>NUCLEOTIDE SEQUENCE [LARGE SCALE GENOMIC DNA]</scope>
    <source>
        <strain evidence="4 5">NBRC 105384</strain>
    </source>
</reference>
<dbReference type="RefSeq" id="WP_129988664.1">
    <property type="nucleotide sequence ID" value="NZ_SDPU01000032.1"/>
</dbReference>
<feature type="compositionally biased region" description="Low complexity" evidence="1">
    <location>
        <begin position="268"/>
        <end position="300"/>
    </location>
</feature>
<name>A0A4Q5IVY0_9ACTN</name>
<sequence>MTRPWIVRAAACLAAAVVTAGTVPFAAGTADAKTGKAPAAAHVQRKVAATPLGLTMDSMTPSTIPERGRVTVSGTVTNNSDDVWTDLQVYLFRSQTPITTRAGLAEAALSDPATDVGPRVATEGRFDEIGDLAPGESTSYTVSVSRSDLALSGEPGVYWIGTHVLGAVDGVRDGLAAGKARSFMPLMDEDAEGTDLAVVMPLRDRVKRAPNGSLIGLRAWQDAVSDEGRLGRIVQLASTAGSDLTWLVDPAVLEAIGSVAVDDPSFSTAPDGTGPEAGTPEEGSPSPSPSGSESPSTEPTEAADPDAEDEVAELSPEAITATEWLQRFRSESADDSMLALPYGDVDVAAITTNRLRPVLEESQRLSAETMAALGLTARSSVAPPRGFLPARALAALDATTTVLMTDRAFPTRSGTVVGRSNGTQVVLTDSAAASGGPGPTDRLDALAVRQRLLSESALHALTPERDTPLVVTLPSRFDPGDDWQSADFFGGLDVPWLTRVGVGEVVESGPASTTTQPPLYPASQRAAHVPLANQLAARELQDLGRVYAELLTDNDSIADQLAKAGTLATSYQVRGRTDAALTRARATAERVRHNLASVEVDGPAFVSMTNEIGPIGVTVENKLDDTVTVQLEAQTQSGDVEIEKPDPITLGPGQRAPVRMRARAASIGVHNVTLVATTTEGSMLGSRDQFTVRSSNIGTVIWVVMGAGAALLAVAIVVRLFRRVRAYRRDGAAS</sequence>
<evidence type="ECO:0008006" key="6">
    <source>
        <dbReference type="Google" id="ProtNLM"/>
    </source>
</evidence>
<feature type="region of interest" description="Disordered" evidence="1">
    <location>
        <begin position="262"/>
        <end position="314"/>
    </location>
</feature>